<dbReference type="Pfam" id="PF12728">
    <property type="entry name" value="HTH_17"/>
    <property type="match status" value="1"/>
</dbReference>
<sequence length="100" mass="11917">MIQSMLTKESPEIIRFFRNIEGLSEILDTQAEKMRPVLNGERYMTDSELAEHLKLTRRTLAEYRITGKLPYYKVGGKLLYKEKDILVLLERNRMEAFDYR</sequence>
<evidence type="ECO:0000259" key="1">
    <source>
        <dbReference type="Pfam" id="PF12728"/>
    </source>
</evidence>
<accession>A0A0J6C784</accession>
<dbReference type="InterPro" id="IPR009061">
    <property type="entry name" value="DNA-bd_dom_put_sf"/>
</dbReference>
<dbReference type="PANTHER" id="PTHR34585:SF22">
    <property type="entry name" value="HELIX-TURN-HELIX DOMAIN-CONTAINING PROTEIN"/>
    <property type="match status" value="1"/>
</dbReference>
<dbReference type="InterPro" id="IPR041657">
    <property type="entry name" value="HTH_17"/>
</dbReference>
<dbReference type="PANTHER" id="PTHR34585">
    <property type="match status" value="1"/>
</dbReference>
<proteinExistence type="predicted"/>
<gene>
    <name evidence="2" type="ORF">ACM15_18815</name>
</gene>
<dbReference type="PATRIC" id="fig|328812.4.peg.4836"/>
<reference evidence="2 3" key="1">
    <citation type="submission" date="2015-06" db="EMBL/GenBank/DDBJ databases">
        <title>Draft Genome Sequence of Parabacteroides goldsteinii with Putative Novel Metallo-Beta-Lactamases Isolated from a Blood Culture from a Human Patient.</title>
        <authorList>
            <person name="Krogh T.J."/>
            <person name="Agergaard C.N."/>
            <person name="Moller-Jensen J."/>
            <person name="Justesen U.S."/>
        </authorList>
    </citation>
    <scope>NUCLEOTIDE SEQUENCE [LARGE SCALE GENOMIC DNA]</scope>
    <source>
        <strain evidence="2 3">910340</strain>
    </source>
</reference>
<organism evidence="2 3">
    <name type="scientific">Parabacteroides goldsteinii</name>
    <dbReference type="NCBI Taxonomy" id="328812"/>
    <lineage>
        <taxon>Bacteria</taxon>
        <taxon>Pseudomonadati</taxon>
        <taxon>Bacteroidota</taxon>
        <taxon>Bacteroidia</taxon>
        <taxon>Bacteroidales</taxon>
        <taxon>Tannerellaceae</taxon>
        <taxon>Parabacteroides</taxon>
    </lineage>
</organism>
<feature type="domain" description="Helix-turn-helix" evidence="1">
    <location>
        <begin position="43"/>
        <end position="93"/>
    </location>
</feature>
<dbReference type="EMBL" id="LFJV01000070">
    <property type="protein sequence ID" value="KMM32156.1"/>
    <property type="molecule type" value="Genomic_DNA"/>
</dbReference>
<dbReference type="AlphaFoldDB" id="A0A0J6C784"/>
<dbReference type="Proteomes" id="UP000036166">
    <property type="component" value="Unassembled WGS sequence"/>
</dbReference>
<dbReference type="RefSeq" id="WP_048316825.1">
    <property type="nucleotide sequence ID" value="NZ_LFJV01000070.1"/>
</dbReference>
<comment type="caution">
    <text evidence="2">The sequence shown here is derived from an EMBL/GenBank/DDBJ whole genome shotgun (WGS) entry which is preliminary data.</text>
</comment>
<name>A0A0J6C784_9BACT</name>
<evidence type="ECO:0000313" key="3">
    <source>
        <dbReference type="Proteomes" id="UP000036166"/>
    </source>
</evidence>
<dbReference type="SUPFAM" id="SSF46955">
    <property type="entry name" value="Putative DNA-binding domain"/>
    <property type="match status" value="1"/>
</dbReference>
<evidence type="ECO:0000313" key="2">
    <source>
        <dbReference type="EMBL" id="KMM32156.1"/>
    </source>
</evidence>
<protein>
    <submittedName>
        <fullName evidence="2">Transcriptional regulator</fullName>
    </submittedName>
</protein>